<evidence type="ECO:0000313" key="2">
    <source>
        <dbReference type="EMBL" id="QID06450.1"/>
    </source>
</evidence>
<name>A0A6G6ADE6_9VIRU</name>
<dbReference type="Pfam" id="PF19184">
    <property type="entry name" value="DUF5866"/>
    <property type="match status" value="1"/>
</dbReference>
<dbReference type="InterPro" id="IPR043842">
    <property type="entry name" value="DUF5866"/>
</dbReference>
<proteinExistence type="predicted"/>
<sequence>MTYKYCIKTVDDYVLRFSNEQLVDNTFVTGTLIHQVFFSNKIKKTELFLQYSGEIVKYLIPLIREGILYLPDICEKYQSEIFCLNVSNTNKELIWSELLKLLEYLACENEYYQKLCKIMKNGAMDLLGRKINFVNIKKLSTNDINYLLPYNNKQCIFLKSSFLNKLNTSMKSINITPIVKKTFPKLLKVALDNIQISMYNGTLNCLESIEINIQIRPRCQRIIIYTVQDNKIWNNQEEYIDFIINHFILAIDKTVKLLDLSNNHLKN</sequence>
<dbReference type="EMBL" id="MN175499">
    <property type="protein sequence ID" value="QID06450.1"/>
    <property type="molecule type" value="Genomic_DNA"/>
</dbReference>
<feature type="domain" description="DUF5866" evidence="1">
    <location>
        <begin position="3"/>
        <end position="78"/>
    </location>
</feature>
<accession>A0A6G6ADE6</accession>
<reference evidence="2" key="1">
    <citation type="submission" date="2019-07" db="EMBL/GenBank/DDBJ databases">
        <title>The discovery of a new lineage B mimivirus raises questions about particles surface fibrils.</title>
        <authorList>
            <person name="Silva L.K.S."/>
            <person name="Rodrigues R.A.L."/>
            <person name="Andrade A.C.S.P."/>
            <person name="Hikida H."/>
            <person name="Andreani J."/>
            <person name="Levasseur A."/>
            <person name="La Scola B."/>
            <person name="Abrahao J.S."/>
        </authorList>
    </citation>
    <scope>NUCLEOTIDE SEQUENCE</scope>
    <source>
        <strain evidence="2">B60</strain>
    </source>
</reference>
<organism evidence="2">
    <name type="scientific">Borely moumouvirus</name>
    <dbReference type="NCBI Taxonomy" id="2712067"/>
    <lineage>
        <taxon>Viruses</taxon>
        <taxon>Varidnaviria</taxon>
        <taxon>Bamfordvirae</taxon>
        <taxon>Nucleocytoviricota</taxon>
        <taxon>Megaviricetes</taxon>
        <taxon>Imitervirales</taxon>
        <taxon>Mimiviridae</taxon>
        <taxon>Megamimivirinae</taxon>
        <taxon>Moumouvirus</taxon>
    </lineage>
</organism>
<evidence type="ECO:0000259" key="1">
    <source>
        <dbReference type="Pfam" id="PF19184"/>
    </source>
</evidence>
<protein>
    <recommendedName>
        <fullName evidence="1">DUF5866 domain-containing protein</fullName>
    </recommendedName>
</protein>